<gene>
    <name evidence="2" type="ORF">QYM36_008894</name>
</gene>
<feature type="compositionally biased region" description="Basic and acidic residues" evidence="1">
    <location>
        <begin position="547"/>
        <end position="560"/>
    </location>
</feature>
<protein>
    <submittedName>
        <fullName evidence="2">Uncharacterized protein</fullName>
    </submittedName>
</protein>
<keyword evidence="3" id="KW-1185">Reference proteome</keyword>
<dbReference type="Proteomes" id="UP001187531">
    <property type="component" value="Unassembled WGS sequence"/>
</dbReference>
<reference evidence="2" key="1">
    <citation type="submission" date="2023-07" db="EMBL/GenBank/DDBJ databases">
        <title>Chromosome-level genome assembly of Artemia franciscana.</title>
        <authorList>
            <person name="Jo E."/>
        </authorList>
    </citation>
    <scope>NUCLEOTIDE SEQUENCE</scope>
    <source>
        <tissue evidence="2">Whole body</tissue>
    </source>
</reference>
<dbReference type="AlphaFoldDB" id="A0AA88HV45"/>
<dbReference type="EMBL" id="JAVRJZ010000013">
    <property type="protein sequence ID" value="KAK2714489.1"/>
    <property type="molecule type" value="Genomic_DNA"/>
</dbReference>
<feature type="compositionally biased region" description="Basic residues" evidence="1">
    <location>
        <begin position="20"/>
        <end position="35"/>
    </location>
</feature>
<evidence type="ECO:0000256" key="1">
    <source>
        <dbReference type="SAM" id="MobiDB-lite"/>
    </source>
</evidence>
<feature type="region of interest" description="Disordered" evidence="1">
    <location>
        <begin position="1"/>
        <end position="50"/>
    </location>
</feature>
<feature type="region of interest" description="Disordered" evidence="1">
    <location>
        <begin position="463"/>
        <end position="494"/>
    </location>
</feature>
<evidence type="ECO:0000313" key="3">
    <source>
        <dbReference type="Proteomes" id="UP001187531"/>
    </source>
</evidence>
<accession>A0AA88HV45</accession>
<comment type="caution">
    <text evidence="2">The sequence shown here is derived from an EMBL/GenBank/DDBJ whole genome shotgun (WGS) entry which is preliminary data.</text>
</comment>
<feature type="compositionally biased region" description="Polar residues" evidence="1">
    <location>
        <begin position="463"/>
        <end position="478"/>
    </location>
</feature>
<name>A0AA88HV45_ARTSF</name>
<evidence type="ECO:0000313" key="2">
    <source>
        <dbReference type="EMBL" id="KAK2714489.1"/>
    </source>
</evidence>
<organism evidence="2 3">
    <name type="scientific">Artemia franciscana</name>
    <name type="common">Brine shrimp</name>
    <name type="synonym">Artemia sanfranciscana</name>
    <dbReference type="NCBI Taxonomy" id="6661"/>
    <lineage>
        <taxon>Eukaryota</taxon>
        <taxon>Metazoa</taxon>
        <taxon>Ecdysozoa</taxon>
        <taxon>Arthropoda</taxon>
        <taxon>Crustacea</taxon>
        <taxon>Branchiopoda</taxon>
        <taxon>Anostraca</taxon>
        <taxon>Artemiidae</taxon>
        <taxon>Artemia</taxon>
    </lineage>
</organism>
<proteinExistence type="predicted"/>
<feature type="region of interest" description="Disordered" evidence="1">
    <location>
        <begin position="523"/>
        <end position="568"/>
    </location>
</feature>
<sequence>MLKWATGRGTRGNEEDIKRNQKFLRRQNSTRRRKQSFLSRITDPGGQKKAPLIPVTEISTVVANIIGEDEQEHFNLSPAPRRPYLSSIKEAIVRKMPTLRENEECHHKHKNKKPIRCGFPSIFTRDDLKNVCDSESDSSSAYMLLDAIPAALRKEEDEKNKLSFIKSQIPSKNKEPFYSNITVQCPSRAYSLPKIPIPGVNTMSLRNTLSTDSLVKNVPKVSGSKDGLQQKYQPNLSSIRAEQYGSLKRQRNGGPVGHYGSLKRSEKIQLKPVRSESFVVLSLDKETDKRRNPITDLQLKAFTNKPPHDLHKPMACKTAKSTECQRKNGCSLSNHEIQHLPFLVDKSSSFPPFSERDSPDGQDWQPSYVNLEDAQMSTLVATIKEKEQSINFWKPQTLSEPKIAEFSSTDPFWKPTSIEKRDDKKPQISHARTTSISEFMKLTNQKSISAIPLPEQTKVSNLRRTTSMMDLTSISDGETNPGERESPHGCSNSDNSVDEHCTACIVMGQNNCNYHSQYLNMGTKPHKNDKTVNKTKKGGQSRHATTTHRDKNLNDSREVTKQSPTTFCSSSSEVSDSIVTVIERNISNLSINGSGNCDLIYPSVTTPKQLYNAADNPIYLKSNLLNFSENIDDTLAEYNDDYTTWNSHIWNALLQSRSANVSPPHSTGGIYGSPLLKNPQKKFAQKEEVTPFDRFCNLLNSTERKANISMCSNRSTKTNASYIRKGIRRSQNGLEKRGLKILNERTPGKKHA</sequence>